<protein>
    <submittedName>
        <fullName evidence="1">Uncharacterized protein</fullName>
    </submittedName>
</protein>
<reference evidence="1" key="1">
    <citation type="submission" date="2019-08" db="EMBL/GenBank/DDBJ databases">
        <authorList>
            <person name="Kucharzyk K."/>
            <person name="Murdoch R.W."/>
            <person name="Higgins S."/>
            <person name="Loffler F."/>
        </authorList>
    </citation>
    <scope>NUCLEOTIDE SEQUENCE</scope>
</reference>
<gene>
    <name evidence="1" type="ORF">SDC9_69538</name>
</gene>
<comment type="caution">
    <text evidence="1">The sequence shown here is derived from an EMBL/GenBank/DDBJ whole genome shotgun (WGS) entry which is preliminary data.</text>
</comment>
<sequence length="106" mass="12318">MWNRRARIIWFVLDKEDGKVFHLKYPIFCNVFRELADSFYDLAAVLCFFVPAKQGDSRFSVHTAKELTQLLIQLFGTVTEAGTYDLVDARTNHINFRLSVKNKLTS</sequence>
<name>A0A644Y3E6_9ZZZZ</name>
<accession>A0A644Y3E6</accession>
<dbReference type="EMBL" id="VSSQ01003951">
    <property type="protein sequence ID" value="MPM23075.1"/>
    <property type="molecule type" value="Genomic_DNA"/>
</dbReference>
<proteinExistence type="predicted"/>
<evidence type="ECO:0000313" key="1">
    <source>
        <dbReference type="EMBL" id="MPM23075.1"/>
    </source>
</evidence>
<organism evidence="1">
    <name type="scientific">bioreactor metagenome</name>
    <dbReference type="NCBI Taxonomy" id="1076179"/>
    <lineage>
        <taxon>unclassified sequences</taxon>
        <taxon>metagenomes</taxon>
        <taxon>ecological metagenomes</taxon>
    </lineage>
</organism>
<dbReference type="AlphaFoldDB" id="A0A644Y3E6"/>